<name>A0ABP6JMJ4_STRTU</name>
<keyword evidence="2" id="KW-1185">Reference proteome</keyword>
<comment type="caution">
    <text evidence="1">The sequence shown here is derived from an EMBL/GenBank/DDBJ whole genome shotgun (WGS) entry which is preliminary data.</text>
</comment>
<organism evidence="1 2">
    <name type="scientific">Streptomyces thioluteus</name>
    <dbReference type="NCBI Taxonomy" id="66431"/>
    <lineage>
        <taxon>Bacteria</taxon>
        <taxon>Bacillati</taxon>
        <taxon>Actinomycetota</taxon>
        <taxon>Actinomycetes</taxon>
        <taxon>Kitasatosporales</taxon>
        <taxon>Streptomycetaceae</taxon>
        <taxon>Streptomyces</taxon>
    </lineage>
</organism>
<accession>A0ABP6JMJ4</accession>
<protein>
    <submittedName>
        <fullName evidence="1">Uncharacterized protein</fullName>
    </submittedName>
</protein>
<evidence type="ECO:0000313" key="1">
    <source>
        <dbReference type="EMBL" id="GAA2936689.1"/>
    </source>
</evidence>
<sequence>MTEVGRTVGGGGTRGEARLSDADGAELLGELVVLLVRGQIRTLPLRLLRAHKEVWLPKANEKG</sequence>
<dbReference type="Proteomes" id="UP001501102">
    <property type="component" value="Unassembled WGS sequence"/>
</dbReference>
<proteinExistence type="predicted"/>
<gene>
    <name evidence="1" type="ORF">GCM10020221_35560</name>
</gene>
<reference evidence="2" key="1">
    <citation type="journal article" date="2019" name="Int. J. Syst. Evol. Microbiol.">
        <title>The Global Catalogue of Microorganisms (GCM) 10K type strain sequencing project: providing services to taxonomists for standard genome sequencing and annotation.</title>
        <authorList>
            <consortium name="The Broad Institute Genomics Platform"/>
            <consortium name="The Broad Institute Genome Sequencing Center for Infectious Disease"/>
            <person name="Wu L."/>
            <person name="Ma J."/>
        </authorList>
    </citation>
    <scope>NUCLEOTIDE SEQUENCE [LARGE SCALE GENOMIC DNA]</scope>
    <source>
        <strain evidence="2">JCM 4087</strain>
    </source>
</reference>
<dbReference type="EMBL" id="BAAAXZ010000133">
    <property type="protein sequence ID" value="GAA2936689.1"/>
    <property type="molecule type" value="Genomic_DNA"/>
</dbReference>
<evidence type="ECO:0000313" key="2">
    <source>
        <dbReference type="Proteomes" id="UP001501102"/>
    </source>
</evidence>